<evidence type="ECO:0000313" key="2">
    <source>
        <dbReference type="EMBL" id="SBP43210.1"/>
    </source>
</evidence>
<accession>A0A1A7ZMF4</accession>
<reference evidence="2" key="1">
    <citation type="submission" date="2016-05" db="EMBL/GenBank/DDBJ databases">
        <authorList>
            <person name="Lavstsen T."/>
            <person name="Jespersen J.S."/>
        </authorList>
    </citation>
    <scope>NUCLEOTIDE SEQUENCE</scope>
    <source>
        <tissue evidence="2">Brain</tissue>
    </source>
</reference>
<protein>
    <submittedName>
        <fullName evidence="2">Myocyte enhancer factor 2A</fullName>
    </submittedName>
</protein>
<gene>
    <name evidence="2" type="primary">MEF2A</name>
</gene>
<feature type="non-terminal residue" evidence="2">
    <location>
        <position position="1"/>
    </location>
</feature>
<organism evidence="2">
    <name type="scientific">Nothobranchius furzeri</name>
    <name type="common">Turquoise killifish</name>
    <dbReference type="NCBI Taxonomy" id="105023"/>
    <lineage>
        <taxon>Eukaryota</taxon>
        <taxon>Metazoa</taxon>
        <taxon>Chordata</taxon>
        <taxon>Craniata</taxon>
        <taxon>Vertebrata</taxon>
        <taxon>Euteleostomi</taxon>
        <taxon>Actinopterygii</taxon>
        <taxon>Neopterygii</taxon>
        <taxon>Teleostei</taxon>
        <taxon>Neoteleostei</taxon>
        <taxon>Acanthomorphata</taxon>
        <taxon>Ovalentaria</taxon>
        <taxon>Atherinomorphae</taxon>
        <taxon>Cyprinodontiformes</taxon>
        <taxon>Nothobranchiidae</taxon>
        <taxon>Nothobranchius</taxon>
    </lineage>
</organism>
<feature type="compositionally biased region" description="Acidic residues" evidence="1">
    <location>
        <begin position="1"/>
        <end position="15"/>
    </location>
</feature>
<dbReference type="EMBL" id="HADY01004725">
    <property type="protein sequence ID" value="SBP43210.1"/>
    <property type="molecule type" value="Transcribed_RNA"/>
</dbReference>
<name>A0A1A7ZMF4_NOTFU</name>
<feature type="region of interest" description="Disordered" evidence="1">
    <location>
        <begin position="1"/>
        <end position="25"/>
    </location>
</feature>
<dbReference type="AlphaFoldDB" id="A0A1A7ZMF4"/>
<proteinExistence type="predicted"/>
<sequence length="42" mass="4631">RGQGDSDSETDEDGQLGDIETCGHGHLKIRTNRAGTLFMQRK</sequence>
<evidence type="ECO:0000256" key="1">
    <source>
        <dbReference type="SAM" id="MobiDB-lite"/>
    </source>
</evidence>
<reference evidence="2" key="2">
    <citation type="submission" date="2016-06" db="EMBL/GenBank/DDBJ databases">
        <title>The genome of a short-lived fish provides insights into sex chromosome evolution and the genetic control of aging.</title>
        <authorList>
            <person name="Reichwald K."/>
            <person name="Felder M."/>
            <person name="Petzold A."/>
            <person name="Koch P."/>
            <person name="Groth M."/>
            <person name="Platzer M."/>
        </authorList>
    </citation>
    <scope>NUCLEOTIDE SEQUENCE</scope>
    <source>
        <tissue evidence="2">Brain</tissue>
    </source>
</reference>